<evidence type="ECO:0000313" key="1">
    <source>
        <dbReference type="EMBL" id="GGD84300.1"/>
    </source>
</evidence>
<keyword evidence="2" id="KW-1185">Reference proteome</keyword>
<name>A0ABQ1RXF6_9SPHN</name>
<reference evidence="2" key="1">
    <citation type="journal article" date="2019" name="Int. J. Syst. Evol. Microbiol.">
        <title>The Global Catalogue of Microorganisms (GCM) 10K type strain sequencing project: providing services to taxonomists for standard genome sequencing and annotation.</title>
        <authorList>
            <consortium name="The Broad Institute Genomics Platform"/>
            <consortium name="The Broad Institute Genome Sequencing Center for Infectious Disease"/>
            <person name="Wu L."/>
            <person name="Ma J."/>
        </authorList>
    </citation>
    <scope>NUCLEOTIDE SEQUENCE [LARGE SCALE GENOMIC DNA]</scope>
    <source>
        <strain evidence="2">CGMCC 1.15959</strain>
    </source>
</reference>
<dbReference type="Pfam" id="PF11171">
    <property type="entry name" value="DUF2958"/>
    <property type="match status" value="1"/>
</dbReference>
<accession>A0ABQ1RXF6</accession>
<dbReference type="RefSeq" id="WP_188643253.1">
    <property type="nucleotide sequence ID" value="NZ_BMKL01000001.1"/>
</dbReference>
<dbReference type="InterPro" id="IPR021341">
    <property type="entry name" value="DUF2958"/>
</dbReference>
<evidence type="ECO:0000313" key="2">
    <source>
        <dbReference type="Proteomes" id="UP000619041"/>
    </source>
</evidence>
<evidence type="ECO:0008006" key="3">
    <source>
        <dbReference type="Google" id="ProtNLM"/>
    </source>
</evidence>
<protein>
    <recommendedName>
        <fullName evidence="3">DUF2958 domain-containing protein</fullName>
    </recommendedName>
</protein>
<dbReference type="EMBL" id="BMKL01000001">
    <property type="protein sequence ID" value="GGD84300.1"/>
    <property type="molecule type" value="Genomic_DNA"/>
</dbReference>
<dbReference type="Proteomes" id="UP000619041">
    <property type="component" value="Unassembled WGS sequence"/>
</dbReference>
<comment type="caution">
    <text evidence="1">The sequence shown here is derived from an EMBL/GenBank/DDBJ whole genome shotgun (WGS) entry which is preliminary data.</text>
</comment>
<sequence>MILLPPPLAARLRANAAASAAANTAGRGFDPPPVLKLFNPLGPATWLASELAEDRDTLFGLADLGFGCPELGTFGLSEIAALRLPFGMRIERDLLFISAQPLSRWASAARECGSIAAAELLLRHAVRHGRAAPDLPLPSNDEGGG</sequence>
<proteinExistence type="predicted"/>
<gene>
    <name evidence="1" type="ORF">GCM10011515_00060</name>
</gene>
<organism evidence="1 2">
    <name type="scientific">Tsuneonella deserti</name>
    <dbReference type="NCBI Taxonomy" id="2035528"/>
    <lineage>
        <taxon>Bacteria</taxon>
        <taxon>Pseudomonadati</taxon>
        <taxon>Pseudomonadota</taxon>
        <taxon>Alphaproteobacteria</taxon>
        <taxon>Sphingomonadales</taxon>
        <taxon>Erythrobacteraceae</taxon>
        <taxon>Tsuneonella</taxon>
    </lineage>
</organism>